<evidence type="ECO:0000313" key="2">
    <source>
        <dbReference type="Proteomes" id="UP000282435"/>
    </source>
</evidence>
<proteinExistence type="predicted"/>
<dbReference type="AlphaFoldDB" id="A0A3S9SJY1"/>
<reference evidence="1 2" key="1">
    <citation type="submission" date="2018-12" db="EMBL/GenBank/DDBJ databases">
        <title>Genome sequencing of Eikenella corrodens KCOM 3110 (= JS217).</title>
        <authorList>
            <person name="Koo J.-K."/>
            <person name="Park S.-N."/>
            <person name="Lim Y.K."/>
        </authorList>
    </citation>
    <scope>NUCLEOTIDE SEQUENCE [LARGE SCALE GENOMIC DNA]</scope>
    <source>
        <strain evidence="1 2">KCOM 3110</strain>
    </source>
</reference>
<accession>A0A3S9SJY1</accession>
<gene>
    <name evidence="1" type="ORF">ELB75_06985</name>
</gene>
<dbReference type="Proteomes" id="UP000282435">
    <property type="component" value="Chromosome"/>
</dbReference>
<dbReference type="EMBL" id="CP034670">
    <property type="protein sequence ID" value="AZR59789.1"/>
    <property type="molecule type" value="Genomic_DNA"/>
</dbReference>
<name>A0A3S9SJY1_EIKCO</name>
<organism evidence="1 2">
    <name type="scientific">Eikenella corrodens</name>
    <dbReference type="NCBI Taxonomy" id="539"/>
    <lineage>
        <taxon>Bacteria</taxon>
        <taxon>Pseudomonadati</taxon>
        <taxon>Pseudomonadota</taxon>
        <taxon>Betaproteobacteria</taxon>
        <taxon>Neisseriales</taxon>
        <taxon>Neisseriaceae</taxon>
        <taxon>Eikenella</taxon>
    </lineage>
</organism>
<protein>
    <submittedName>
        <fullName evidence="1">Uncharacterized protein</fullName>
    </submittedName>
</protein>
<sequence>MNCLRFWVKRQPHQSPHAAQQQANVIAAAAPPTISLNTPPEFGPTNIKAKIINGRAISNLSSATCQ</sequence>
<evidence type="ECO:0000313" key="1">
    <source>
        <dbReference type="EMBL" id="AZR59789.1"/>
    </source>
</evidence>